<organism evidence="1 2">
    <name type="scientific">Shouchella lonarensis</name>
    <dbReference type="NCBI Taxonomy" id="1464122"/>
    <lineage>
        <taxon>Bacteria</taxon>
        <taxon>Bacillati</taxon>
        <taxon>Bacillota</taxon>
        <taxon>Bacilli</taxon>
        <taxon>Bacillales</taxon>
        <taxon>Bacillaceae</taxon>
        <taxon>Shouchella</taxon>
    </lineage>
</organism>
<proteinExistence type="predicted"/>
<dbReference type="AlphaFoldDB" id="A0A1G6GZG9"/>
<dbReference type="SUPFAM" id="SSF55729">
    <property type="entry name" value="Acyl-CoA N-acyltransferases (Nat)"/>
    <property type="match status" value="1"/>
</dbReference>
<dbReference type="OrthoDB" id="5419426at2"/>
<evidence type="ECO:0000313" key="2">
    <source>
        <dbReference type="Proteomes" id="UP000242662"/>
    </source>
</evidence>
<dbReference type="Proteomes" id="UP000242662">
    <property type="component" value="Unassembled WGS sequence"/>
</dbReference>
<evidence type="ECO:0000313" key="1">
    <source>
        <dbReference type="EMBL" id="SDB87304.1"/>
    </source>
</evidence>
<sequence length="90" mass="10445">MVEDKKVVIRLAKKADYPTIVAAHEAIYQDEYGFDQTFVSFVERSLHEASEDDYIWLATDEHEDFLGSIAVYRVDEQNAQLRFFLVRPSG</sequence>
<gene>
    <name evidence="1" type="ORF">SAMN05421737_102180</name>
</gene>
<reference evidence="2" key="1">
    <citation type="submission" date="2016-09" db="EMBL/GenBank/DDBJ databases">
        <authorList>
            <person name="Varghese N."/>
            <person name="Submissions S."/>
        </authorList>
    </citation>
    <scope>NUCLEOTIDE SEQUENCE [LARGE SCALE GENOMIC DNA]</scope>
    <source>
        <strain evidence="2">25nlg</strain>
    </source>
</reference>
<dbReference type="STRING" id="1464122.SAMN05421737_102180"/>
<dbReference type="InterPro" id="IPR016181">
    <property type="entry name" value="Acyl_CoA_acyltransferase"/>
</dbReference>
<name>A0A1G6GZG9_9BACI</name>
<protein>
    <submittedName>
        <fullName evidence="1">Uncharacterized protein</fullName>
    </submittedName>
</protein>
<dbReference type="EMBL" id="FMYM01000002">
    <property type="protein sequence ID" value="SDB87304.1"/>
    <property type="molecule type" value="Genomic_DNA"/>
</dbReference>
<dbReference type="RefSeq" id="WP_090774757.1">
    <property type="nucleotide sequence ID" value="NZ_FMYM01000002.1"/>
</dbReference>
<accession>A0A1G6GZG9</accession>
<dbReference type="Gene3D" id="3.40.630.30">
    <property type="match status" value="1"/>
</dbReference>
<keyword evidence="2" id="KW-1185">Reference proteome</keyword>